<dbReference type="SUPFAM" id="SSF55073">
    <property type="entry name" value="Nucleotide cyclase"/>
    <property type="match status" value="1"/>
</dbReference>
<dbReference type="GO" id="GO:1902201">
    <property type="term" value="P:negative regulation of bacterial-type flagellum-dependent cell motility"/>
    <property type="evidence" value="ECO:0007669"/>
    <property type="project" value="TreeGrafter"/>
</dbReference>
<dbReference type="InterPro" id="IPR029787">
    <property type="entry name" value="Nucleotide_cyclase"/>
</dbReference>
<accession>M2C1Q3</accession>
<dbReference type="PANTHER" id="PTHR45138:SF9">
    <property type="entry name" value="DIGUANYLATE CYCLASE DGCM-RELATED"/>
    <property type="match status" value="1"/>
</dbReference>
<comment type="catalytic activity">
    <reaction evidence="2">
        <text>2 GTP = 3',3'-c-di-GMP + 2 diphosphate</text>
        <dbReference type="Rhea" id="RHEA:24898"/>
        <dbReference type="ChEBI" id="CHEBI:33019"/>
        <dbReference type="ChEBI" id="CHEBI:37565"/>
        <dbReference type="ChEBI" id="CHEBI:58805"/>
        <dbReference type="EC" id="2.7.7.65"/>
    </reaction>
</comment>
<dbReference type="SUPFAM" id="SSF48452">
    <property type="entry name" value="TPR-like"/>
    <property type="match status" value="1"/>
</dbReference>
<dbReference type="CDD" id="cd01949">
    <property type="entry name" value="GGDEF"/>
    <property type="match status" value="1"/>
</dbReference>
<sequence length="1776" mass="205834">MEIINSRYKIINKISNSIPYVQEFLASDLWSESTKINLKIISSLELKKEVLDFFKDNFITINAIDNHFHLKNYGFSSLYLAYPSLPPLSPDEILYIFTTEYIENGIPVLEFVKQCSMEDILKIIISVCQSLVHASNIGFEYEEFTHDNVIIVKGKDGFQVRIKDIVSTKLENNSSVCFKQAEDYTGTSENIDTLISFIAALLAGQKIKMSISFALTKLKTVYKNKNLNKNDADIFNILYEITKKQIQHKNKNDKVKIHTIIQDINKGLDRNYPVDVIPPINGITFKPKLVGMQKEINLVSQAKNEISLRKAKKTSFLIKGNQGTGKTRFLKEAEYRLALEGTNIYSNYNLKNSGPDHFWEDFLEKIFLDFYSLQDIAEREKLIRNIKQIKDQQPIDNGKKEYENIKFKVFNEAKNVFFKTIGPLPAFIILDDLEFADDFMLDMILYLVTEVTETERLGVILSYDETVAPVSHKFKNFLNILNSNEKCQTFELNYFSEEETIEMLKNVLVLKYTPVYFGPVLYKYTAGCPSFIVEIIKEFVNSGTIYKNILTGSWLISKKLYTDEFQKRIPKSIEETLTNQLNALSSTEKKLYFETSLFQNVFKINYLYKLSPLPPKQIDKTIKNLINKGLITLIQSGDIRSYTITNKIMRDILYGLLDPKHKMLQHKKIADILKKESGADINELIWHLEESGNNKAVLDCYLDVIKQKMKTKNIDAVVKIYEKIPSAIISQNVINRFKILLKIFELYNQMGLKDKEAEIKLSLDENLPKVKNTDLLSYYYNLMVRYEYPYLNDSEILVYIKKLTAIYEKSPKDIINLRLQHAKCLYYHITQQNSDFKESTQKILEITKNNPKYPAYKAESYIFLGYIYQRKSDRRMAIKYFQKSKKLAFLSGNIKTGILAMYNISLIYWEIHPDIEKNMSYIKNVINLAKKHGFLSTEVIATINYAKILAEIQNNYEAYEYAKNAEGKIFTYNMSILKLPCIITLMEIAQNLNRYKDFCEYQKMYIKIARENKIKSVYETNFIFYTLIARMYQEFGCNSKAIVYLKKSIKIKKYQPSGKVFMVYFMLEALKIIKKDKSDINNLIKIFNSYIRPKQNRESSKRKLTRNLFDTVITMIIKRSDIDFMPLIIQIIKFDMPGLYDFQISAMNYLKTYLNKTEFEQILQKSLHIINHKNIINITLFINKALADYYYATGMQSLAIVHYLETQNKIADIIKNTPEKYKTKLFNNWNLSRSFDIVSDFIKGKTIVKEKKYNRNIETSELKEILKLEHINIIKKDKKFKKELIETYLKNEGYEHTTSVELVNNFTDNYEQNIACVMKFLALNVIASSYEFLDISKSDEPHFVLHHKDDSGDFQKIFDAIIKFGHQNITTIEKVLHKPCMVIPVTKQNFSANDYKVLGLMIFISEKVINNFSHEGRIFCKKHSNLFTMIVENKNFQQSSAYDVLTGAYTRKAFDIFFKNIIKNAYNSNSKFSLILYDLDKFKNINDTYGHLVGDIVLKRVSQTILDSLNQGQILGRYGGEEFTVILPDADSQKAFKIAEHFRKKIEKLIFTEFEKTITISLGIGAFPEHGKSASELLTSADQALYHSKSTGRNKTTIWNPSIINKKGNKINQTGVVIADEASFSENVTTTIELCDILKLNIPKQELTKALLAKIVKFFEAESGAIILRSVNKKSDKSIFKINTKIGFESYPINESLVHTVAEDGSDIFQVDWDSIVKRNSITNMPEWNSVMVVPMIKNEKIIGVIYLAAPEKHAKFNLSKFNFLKFLADMISANI</sequence>
<dbReference type="EMBL" id="AGDZ01000003">
    <property type="protein sequence ID" value="EMB28269.1"/>
    <property type="molecule type" value="Genomic_DNA"/>
</dbReference>
<dbReference type="InterPro" id="IPR003018">
    <property type="entry name" value="GAF"/>
</dbReference>
<evidence type="ECO:0000256" key="3">
    <source>
        <dbReference type="PROSITE-ProRule" id="PRU00339"/>
    </source>
</evidence>
<dbReference type="GO" id="GO:0052621">
    <property type="term" value="F:diguanylate cyclase activity"/>
    <property type="evidence" value="ECO:0007669"/>
    <property type="project" value="UniProtKB-EC"/>
</dbReference>
<dbReference type="OrthoDB" id="2369808at2"/>
<dbReference type="InterPro" id="IPR027417">
    <property type="entry name" value="P-loop_NTPase"/>
</dbReference>
<evidence type="ECO:0000313" key="6">
    <source>
        <dbReference type="Proteomes" id="UP000016183"/>
    </source>
</evidence>
<dbReference type="GO" id="GO:0005886">
    <property type="term" value="C:plasma membrane"/>
    <property type="evidence" value="ECO:0007669"/>
    <property type="project" value="TreeGrafter"/>
</dbReference>
<dbReference type="InterPro" id="IPR011990">
    <property type="entry name" value="TPR-like_helical_dom_sf"/>
</dbReference>
<dbReference type="GO" id="GO:0043709">
    <property type="term" value="P:cell adhesion involved in single-species biofilm formation"/>
    <property type="evidence" value="ECO:0007669"/>
    <property type="project" value="TreeGrafter"/>
</dbReference>
<dbReference type="InterPro" id="IPR050469">
    <property type="entry name" value="Diguanylate_Cyclase"/>
</dbReference>
<dbReference type="FunFam" id="3.30.70.270:FF:000001">
    <property type="entry name" value="Diguanylate cyclase domain protein"/>
    <property type="match status" value="1"/>
</dbReference>
<dbReference type="SUPFAM" id="SSF55781">
    <property type="entry name" value="GAF domain-like"/>
    <property type="match status" value="1"/>
</dbReference>
<organism evidence="5 6">
    <name type="scientific">Treponema denticola SP33</name>
    <dbReference type="NCBI Taxonomy" id="999437"/>
    <lineage>
        <taxon>Bacteria</taxon>
        <taxon>Pseudomonadati</taxon>
        <taxon>Spirochaetota</taxon>
        <taxon>Spirochaetia</taxon>
        <taxon>Spirochaetales</taxon>
        <taxon>Treponemataceae</taxon>
        <taxon>Treponema</taxon>
    </lineage>
</organism>
<evidence type="ECO:0000256" key="2">
    <source>
        <dbReference type="ARBA" id="ARBA00034247"/>
    </source>
</evidence>
<name>M2C1Q3_TREDN</name>
<dbReference type="PANTHER" id="PTHR45138">
    <property type="entry name" value="REGULATORY COMPONENTS OF SENSORY TRANSDUCTION SYSTEM"/>
    <property type="match status" value="1"/>
</dbReference>
<dbReference type="InterPro" id="IPR019734">
    <property type="entry name" value="TPR_rpt"/>
</dbReference>
<dbReference type="RefSeq" id="WP_010692388.1">
    <property type="nucleotide sequence ID" value="NZ_KB442453.1"/>
</dbReference>
<evidence type="ECO:0000313" key="5">
    <source>
        <dbReference type="EMBL" id="EMB28269.1"/>
    </source>
</evidence>
<dbReference type="HOGENOM" id="CLU_242103_0_0_12"/>
<comment type="caution">
    <text evidence="5">The sequence shown here is derived from an EMBL/GenBank/DDBJ whole genome shotgun (WGS) entry which is preliminary data.</text>
</comment>
<feature type="domain" description="GGDEF" evidence="4">
    <location>
        <begin position="1470"/>
        <end position="1601"/>
    </location>
</feature>
<dbReference type="PROSITE" id="PS50887">
    <property type="entry name" value="GGDEF"/>
    <property type="match status" value="1"/>
</dbReference>
<protein>
    <recommendedName>
        <fullName evidence="1">diguanylate cyclase</fullName>
        <ecNumber evidence="1">2.7.7.65</ecNumber>
    </recommendedName>
</protein>
<dbReference type="Gene3D" id="3.30.450.40">
    <property type="match status" value="1"/>
</dbReference>
<reference evidence="5 6" key="1">
    <citation type="submission" date="2012-01" db="EMBL/GenBank/DDBJ databases">
        <title>The Genome Sequence of Treponema denticola SP33.</title>
        <authorList>
            <consortium name="The Broad Institute Genome Sequencing Platform"/>
            <person name="Earl A."/>
            <person name="Ward D."/>
            <person name="Feldgarden M."/>
            <person name="Gevers D."/>
            <person name="Blanton J.M."/>
            <person name="Fenno C.J."/>
            <person name="Baranova O.V."/>
            <person name="Mathney J."/>
            <person name="Dewhirst F.E."/>
            <person name="Izard J."/>
            <person name="Young S.K."/>
            <person name="Zeng Q."/>
            <person name="Gargeya S."/>
            <person name="Fitzgerald M."/>
            <person name="Haas B."/>
            <person name="Abouelleil A."/>
            <person name="Alvarado L."/>
            <person name="Arachchi H.M."/>
            <person name="Berlin A."/>
            <person name="Chapman S.B."/>
            <person name="Gearin G."/>
            <person name="Goldberg J."/>
            <person name="Griggs A."/>
            <person name="Gujja S."/>
            <person name="Hansen M."/>
            <person name="Heiman D."/>
            <person name="Howarth C."/>
            <person name="Larimer J."/>
            <person name="Lui A."/>
            <person name="MacDonald P.J.P."/>
            <person name="McCowen C."/>
            <person name="Montmayeur A."/>
            <person name="Murphy C."/>
            <person name="Neiman D."/>
            <person name="Pearson M."/>
            <person name="Priest M."/>
            <person name="Roberts A."/>
            <person name="Saif S."/>
            <person name="Shea T."/>
            <person name="Sisk P."/>
            <person name="Stolte C."/>
            <person name="Sykes S."/>
            <person name="Wortman J."/>
            <person name="Nusbaum C."/>
            <person name="Birren B."/>
        </authorList>
    </citation>
    <scope>NUCLEOTIDE SEQUENCE [LARGE SCALE GENOMIC DNA]</scope>
    <source>
        <strain evidence="5 6">SP33</strain>
    </source>
</reference>
<dbReference type="Pfam" id="PF01590">
    <property type="entry name" value="GAF"/>
    <property type="match status" value="1"/>
</dbReference>
<dbReference type="EC" id="2.7.7.65" evidence="1"/>
<dbReference type="Proteomes" id="UP000016183">
    <property type="component" value="Unassembled WGS sequence"/>
</dbReference>
<dbReference type="InterPro" id="IPR043128">
    <property type="entry name" value="Rev_trsase/Diguanyl_cyclase"/>
</dbReference>
<evidence type="ECO:0000256" key="1">
    <source>
        <dbReference type="ARBA" id="ARBA00012528"/>
    </source>
</evidence>
<dbReference type="InterPro" id="IPR000160">
    <property type="entry name" value="GGDEF_dom"/>
</dbReference>
<dbReference type="SMART" id="SM00267">
    <property type="entry name" value="GGDEF"/>
    <property type="match status" value="1"/>
</dbReference>
<dbReference type="PATRIC" id="fig|999437.3.peg.120"/>
<dbReference type="NCBIfam" id="TIGR00254">
    <property type="entry name" value="GGDEF"/>
    <property type="match status" value="1"/>
</dbReference>
<proteinExistence type="predicted"/>
<dbReference type="Pfam" id="PF00990">
    <property type="entry name" value="GGDEF"/>
    <property type="match status" value="1"/>
</dbReference>
<feature type="repeat" description="TPR" evidence="3">
    <location>
        <begin position="858"/>
        <end position="891"/>
    </location>
</feature>
<dbReference type="Gene3D" id="3.30.70.270">
    <property type="match status" value="1"/>
</dbReference>
<dbReference type="Gene3D" id="1.25.40.10">
    <property type="entry name" value="Tetratricopeptide repeat domain"/>
    <property type="match status" value="1"/>
</dbReference>
<dbReference type="InterPro" id="IPR029016">
    <property type="entry name" value="GAF-like_dom_sf"/>
</dbReference>
<evidence type="ECO:0000259" key="4">
    <source>
        <dbReference type="PROSITE" id="PS50887"/>
    </source>
</evidence>
<dbReference type="SUPFAM" id="SSF52540">
    <property type="entry name" value="P-loop containing nucleoside triphosphate hydrolases"/>
    <property type="match status" value="1"/>
</dbReference>
<gene>
    <name evidence="5" type="ORF">HMPREF9733_00122</name>
</gene>
<dbReference type="PROSITE" id="PS50005">
    <property type="entry name" value="TPR"/>
    <property type="match status" value="1"/>
</dbReference>
<keyword evidence="3" id="KW-0802">TPR repeat</keyword>